<proteinExistence type="predicted"/>
<evidence type="ECO:0000313" key="1">
    <source>
        <dbReference type="EMBL" id="KKO73728.1"/>
    </source>
</evidence>
<reference evidence="1 2" key="1">
    <citation type="journal article" date="2015" name="Environ. Microbiol.">
        <title>Genome analyses suggest the presence of polyploidy and recent human-driven expansions in eight global populations of the honeybee pathogen Nosema ceranae.</title>
        <authorList>
            <person name="Pelin A."/>
            <person name="Selman M."/>
            <person name="Aris-Brosou S."/>
            <person name="Farinelli L."/>
            <person name="Corradi N."/>
        </authorList>
    </citation>
    <scope>NUCLEOTIDE SEQUENCE [LARGE SCALE GENOMIC DNA]</scope>
    <source>
        <strain evidence="1 2">PA08 1199</strain>
    </source>
</reference>
<dbReference type="Proteomes" id="UP000034350">
    <property type="component" value="Unassembled WGS sequence"/>
</dbReference>
<dbReference type="VEuPathDB" id="MicrosporidiaDB:AAJ76_2720002567"/>
<protein>
    <submittedName>
        <fullName evidence="1">Uncharacterized protein</fullName>
    </submittedName>
</protein>
<sequence>MVVSTRLKKYFTNEKSWEVLRLLECFQTKYLKFDNSNRSIDFGMCLIEQ</sequence>
<dbReference type="RefSeq" id="XP_024329470.1">
    <property type="nucleotide sequence ID" value="XM_024474905.1"/>
</dbReference>
<gene>
    <name evidence="1" type="ORF">AAJ76_2720002567</name>
</gene>
<accession>A0A0F9WKT3</accession>
<dbReference type="EMBL" id="JPQZ01000272">
    <property type="protein sequence ID" value="KKO73728.1"/>
    <property type="molecule type" value="Genomic_DNA"/>
</dbReference>
<evidence type="ECO:0000313" key="2">
    <source>
        <dbReference type="Proteomes" id="UP000034350"/>
    </source>
</evidence>
<organism evidence="1 2">
    <name type="scientific">Vairimorpha ceranae</name>
    <dbReference type="NCBI Taxonomy" id="40302"/>
    <lineage>
        <taxon>Eukaryota</taxon>
        <taxon>Fungi</taxon>
        <taxon>Fungi incertae sedis</taxon>
        <taxon>Microsporidia</taxon>
        <taxon>Nosematidae</taxon>
        <taxon>Vairimorpha</taxon>
    </lineage>
</organism>
<keyword evidence="2" id="KW-1185">Reference proteome</keyword>
<dbReference type="GeneID" id="36319834"/>
<comment type="caution">
    <text evidence="1">The sequence shown here is derived from an EMBL/GenBank/DDBJ whole genome shotgun (WGS) entry which is preliminary data.</text>
</comment>
<dbReference type="AlphaFoldDB" id="A0A0F9WKT3"/>
<name>A0A0F9WKT3_9MICR</name>